<dbReference type="RefSeq" id="WP_112158910.1">
    <property type="nucleotide sequence ID" value="NZ_QKRX01000005.1"/>
</dbReference>
<dbReference type="GO" id="GO:0005886">
    <property type="term" value="C:plasma membrane"/>
    <property type="evidence" value="ECO:0007669"/>
    <property type="project" value="UniProtKB-SubCell"/>
</dbReference>
<sequence>MKSILLNRLMQAVMVAWGVGTLTFIFMRTLPGDMAYRIAAGRYGQDNVTAEAAELVRQELNLDVSPWLAYLNWLWDLVQLNFGTSLISGAPVIHEVQHQLGHSLGLAFVAILLSAIIAFPLGVLSGMRVGGLFDRCLLIISALLRAQPVFVIGLLLILLFAVNWRIFPVAGFGTPAHIVLPALALALVLASVSSRVIRDSTHRVIHSSFYTFARVKGLSASQTFARHGLRNLSVPVVAFMGIQLVGLIEGIVMVESLFSWPGIGHGLAHAIFSRDVPMIQGTALMMGLIFVCLNTVIDIACYQLDPRGRLQ</sequence>
<protein>
    <submittedName>
        <fullName evidence="10">ABC transporter permease</fullName>
    </submittedName>
</protein>
<dbReference type="EMBL" id="QKRX01000005">
    <property type="protein sequence ID" value="RAU18269.1"/>
    <property type="molecule type" value="Genomic_DNA"/>
</dbReference>
<dbReference type="SUPFAM" id="SSF161098">
    <property type="entry name" value="MetI-like"/>
    <property type="match status" value="1"/>
</dbReference>
<evidence type="ECO:0000256" key="1">
    <source>
        <dbReference type="ARBA" id="ARBA00004651"/>
    </source>
</evidence>
<dbReference type="OrthoDB" id="9805855at2"/>
<dbReference type="GO" id="GO:0071916">
    <property type="term" value="F:dipeptide transmembrane transporter activity"/>
    <property type="evidence" value="ECO:0007669"/>
    <property type="project" value="TreeGrafter"/>
</dbReference>
<feature type="transmembrane region" description="Helical" evidence="8">
    <location>
        <begin position="278"/>
        <end position="302"/>
    </location>
</feature>
<keyword evidence="6 8" id="KW-0472">Membrane</keyword>
<dbReference type="Proteomes" id="UP000250744">
    <property type="component" value="Unassembled WGS sequence"/>
</dbReference>
<feature type="transmembrane region" description="Helical" evidence="8">
    <location>
        <begin position="136"/>
        <end position="160"/>
    </location>
</feature>
<dbReference type="PANTHER" id="PTHR43163:SF6">
    <property type="entry name" value="DIPEPTIDE TRANSPORT SYSTEM PERMEASE PROTEIN DPPB-RELATED"/>
    <property type="match status" value="1"/>
</dbReference>
<evidence type="ECO:0000256" key="8">
    <source>
        <dbReference type="RuleBase" id="RU363032"/>
    </source>
</evidence>
<keyword evidence="2 8" id="KW-0813">Transport</keyword>
<evidence type="ECO:0000256" key="2">
    <source>
        <dbReference type="ARBA" id="ARBA00022448"/>
    </source>
</evidence>
<evidence type="ECO:0000256" key="3">
    <source>
        <dbReference type="ARBA" id="ARBA00022475"/>
    </source>
</evidence>
<feature type="transmembrane region" description="Helical" evidence="8">
    <location>
        <begin position="104"/>
        <end position="124"/>
    </location>
</feature>
<dbReference type="InterPro" id="IPR000515">
    <property type="entry name" value="MetI-like"/>
</dbReference>
<comment type="similarity">
    <text evidence="7">Belongs to the binding-protein-dependent transport system permease family. OppBC subfamily.</text>
</comment>
<evidence type="ECO:0000256" key="5">
    <source>
        <dbReference type="ARBA" id="ARBA00022989"/>
    </source>
</evidence>
<dbReference type="CDD" id="cd06261">
    <property type="entry name" value="TM_PBP2"/>
    <property type="match status" value="1"/>
</dbReference>
<feature type="domain" description="ABC transmembrane type-1" evidence="9">
    <location>
        <begin position="100"/>
        <end position="297"/>
    </location>
</feature>
<keyword evidence="3" id="KW-1003">Cell membrane</keyword>
<dbReference type="PANTHER" id="PTHR43163">
    <property type="entry name" value="DIPEPTIDE TRANSPORT SYSTEM PERMEASE PROTEIN DPPB-RELATED"/>
    <property type="match status" value="1"/>
</dbReference>
<organism evidence="10 11">
    <name type="scientific">Nitrincola tibetensis</name>
    <dbReference type="NCBI Taxonomy" id="2219697"/>
    <lineage>
        <taxon>Bacteria</taxon>
        <taxon>Pseudomonadati</taxon>
        <taxon>Pseudomonadota</taxon>
        <taxon>Gammaproteobacteria</taxon>
        <taxon>Oceanospirillales</taxon>
        <taxon>Oceanospirillaceae</taxon>
        <taxon>Nitrincola</taxon>
    </lineage>
</organism>
<comment type="subcellular location">
    <subcellularLocation>
        <location evidence="1 8">Cell membrane</location>
        <topology evidence="1 8">Multi-pass membrane protein</topology>
    </subcellularLocation>
</comment>
<evidence type="ECO:0000256" key="6">
    <source>
        <dbReference type="ARBA" id="ARBA00023136"/>
    </source>
</evidence>
<name>A0A364NMC8_9GAMM</name>
<feature type="transmembrane region" description="Helical" evidence="8">
    <location>
        <begin position="236"/>
        <end position="258"/>
    </location>
</feature>
<dbReference type="PROSITE" id="PS50928">
    <property type="entry name" value="ABC_TM1"/>
    <property type="match status" value="1"/>
</dbReference>
<proteinExistence type="inferred from homology"/>
<dbReference type="Pfam" id="PF00528">
    <property type="entry name" value="BPD_transp_1"/>
    <property type="match status" value="1"/>
</dbReference>
<evidence type="ECO:0000313" key="11">
    <source>
        <dbReference type="Proteomes" id="UP000250744"/>
    </source>
</evidence>
<keyword evidence="5 8" id="KW-1133">Transmembrane helix</keyword>
<feature type="transmembrane region" description="Helical" evidence="8">
    <location>
        <begin position="12"/>
        <end position="30"/>
    </location>
</feature>
<reference evidence="10 11" key="1">
    <citation type="submission" date="2018-06" db="EMBL/GenBank/DDBJ databases">
        <title>Nitrincola tibetense sp. nov., isolated from Lake XuguoCo on Tibetan Plateau.</title>
        <authorList>
            <person name="Xing P."/>
        </authorList>
    </citation>
    <scope>NUCLEOTIDE SEQUENCE [LARGE SCALE GENOMIC DNA]</scope>
    <source>
        <strain evidence="11">xg18</strain>
    </source>
</reference>
<feature type="transmembrane region" description="Helical" evidence="8">
    <location>
        <begin position="166"/>
        <end position="190"/>
    </location>
</feature>
<evidence type="ECO:0000256" key="4">
    <source>
        <dbReference type="ARBA" id="ARBA00022692"/>
    </source>
</evidence>
<evidence type="ECO:0000313" key="10">
    <source>
        <dbReference type="EMBL" id="RAU18269.1"/>
    </source>
</evidence>
<evidence type="ECO:0000259" key="9">
    <source>
        <dbReference type="PROSITE" id="PS50928"/>
    </source>
</evidence>
<dbReference type="AlphaFoldDB" id="A0A364NMC8"/>
<dbReference type="InterPro" id="IPR035906">
    <property type="entry name" value="MetI-like_sf"/>
</dbReference>
<comment type="caution">
    <text evidence="10">The sequence shown here is derived from an EMBL/GenBank/DDBJ whole genome shotgun (WGS) entry which is preliminary data.</text>
</comment>
<keyword evidence="4 8" id="KW-0812">Transmembrane</keyword>
<accession>A0A364NMC8</accession>
<evidence type="ECO:0000256" key="7">
    <source>
        <dbReference type="ARBA" id="ARBA00024202"/>
    </source>
</evidence>
<keyword evidence="11" id="KW-1185">Reference proteome</keyword>
<gene>
    <name evidence="10" type="ORF">DN062_08535</name>
</gene>
<dbReference type="Gene3D" id="1.10.3720.10">
    <property type="entry name" value="MetI-like"/>
    <property type="match status" value="1"/>
</dbReference>